<accession>A0A2N3WJP7</accession>
<keyword evidence="2" id="KW-1003">Cell membrane</keyword>
<name>A0A2N3WJP7_9PSEU</name>
<evidence type="ECO:0000256" key="3">
    <source>
        <dbReference type="ARBA" id="ARBA00022729"/>
    </source>
</evidence>
<keyword evidence="5" id="KW-0564">Palmitate</keyword>
<dbReference type="AlphaFoldDB" id="A0A2N3WJP7"/>
<organism evidence="7 8">
    <name type="scientific">Amycolatopsis echigonensis</name>
    <dbReference type="NCBI Taxonomy" id="2576905"/>
    <lineage>
        <taxon>Bacteria</taxon>
        <taxon>Bacillati</taxon>
        <taxon>Actinomycetota</taxon>
        <taxon>Actinomycetes</taxon>
        <taxon>Pseudonocardiales</taxon>
        <taxon>Pseudonocardiaceae</taxon>
        <taxon>Amycolatopsis</taxon>
    </lineage>
</organism>
<evidence type="ECO:0000313" key="7">
    <source>
        <dbReference type="EMBL" id="PKV94089.1"/>
    </source>
</evidence>
<gene>
    <name evidence="7" type="ORF">ATK30_4959</name>
</gene>
<sequence length="254" mass="27254">MTETPYTGLIFAGRLASETRGAMVRALRPGGAGPERPAAALHHATPAELMTRACRPRIARLVSIALAAALALTGCGADSPPETHVNQTSPKDRQFSELMQRPDIDEIVAHYQQMYADLRQQLSAEFPSIGSWSQSQEATTAACGPEFDAVNADLPQNDAVTKSVGNWGTTGTISDKDWSRALKTVSGIVSRYGFDPNAQVMNDKPGAHDANFYDRYRAEFSISAGNSAGFMLLTGCHLTAVAKQRGTPAPRPTY</sequence>
<proteinExistence type="predicted"/>
<protein>
    <submittedName>
        <fullName evidence="7">LppA-like lipoprotein</fullName>
    </submittedName>
</protein>
<evidence type="ECO:0000256" key="4">
    <source>
        <dbReference type="ARBA" id="ARBA00023136"/>
    </source>
</evidence>
<dbReference type="Proteomes" id="UP000233750">
    <property type="component" value="Unassembled WGS sequence"/>
</dbReference>
<keyword evidence="4" id="KW-0472">Membrane</keyword>
<keyword evidence="6" id="KW-0449">Lipoprotein</keyword>
<comment type="subcellular location">
    <subcellularLocation>
        <location evidence="1">Cell membrane</location>
        <topology evidence="1">Lipid-anchor</topology>
    </subcellularLocation>
</comment>
<evidence type="ECO:0000256" key="1">
    <source>
        <dbReference type="ARBA" id="ARBA00004193"/>
    </source>
</evidence>
<dbReference type="InterPro" id="IPR032018">
    <property type="entry name" value="LppA/LppB/LprP"/>
</dbReference>
<evidence type="ECO:0000256" key="2">
    <source>
        <dbReference type="ARBA" id="ARBA00022475"/>
    </source>
</evidence>
<dbReference type="Gene3D" id="3.30.2030.20">
    <property type="match status" value="1"/>
</dbReference>
<reference evidence="7 8" key="1">
    <citation type="submission" date="2017-12" db="EMBL/GenBank/DDBJ databases">
        <title>Sequencing the genomes of 1000 Actinobacteria strains.</title>
        <authorList>
            <person name="Klenk H.-P."/>
        </authorList>
    </citation>
    <scope>NUCLEOTIDE SEQUENCE [LARGE SCALE GENOMIC DNA]</scope>
    <source>
        <strain evidence="7 8">DSM 45165</strain>
    </source>
</reference>
<evidence type="ECO:0000256" key="5">
    <source>
        <dbReference type="ARBA" id="ARBA00023139"/>
    </source>
</evidence>
<evidence type="ECO:0000256" key="6">
    <source>
        <dbReference type="ARBA" id="ARBA00023288"/>
    </source>
</evidence>
<dbReference type="EMBL" id="PJMY01000003">
    <property type="protein sequence ID" value="PKV94089.1"/>
    <property type="molecule type" value="Genomic_DNA"/>
</dbReference>
<dbReference type="Pfam" id="PF16708">
    <property type="entry name" value="LppA"/>
    <property type="match status" value="1"/>
</dbReference>
<keyword evidence="3" id="KW-0732">Signal</keyword>
<comment type="caution">
    <text evidence="7">The sequence shown here is derived from an EMBL/GenBank/DDBJ whole genome shotgun (WGS) entry which is preliminary data.</text>
</comment>
<dbReference type="GO" id="GO:0005886">
    <property type="term" value="C:plasma membrane"/>
    <property type="evidence" value="ECO:0007669"/>
    <property type="project" value="UniProtKB-SubCell"/>
</dbReference>
<evidence type="ECO:0000313" key="8">
    <source>
        <dbReference type="Proteomes" id="UP000233750"/>
    </source>
</evidence>
<keyword evidence="8" id="KW-1185">Reference proteome</keyword>